<evidence type="ECO:0000256" key="1">
    <source>
        <dbReference type="ARBA" id="ARBA00004429"/>
    </source>
</evidence>
<dbReference type="PROSITE" id="PS50850">
    <property type="entry name" value="MFS"/>
    <property type="match status" value="1"/>
</dbReference>
<gene>
    <name evidence="12" type="ORF">CR165_11775</name>
</gene>
<feature type="transmembrane region" description="Helical" evidence="10">
    <location>
        <begin position="250"/>
        <end position="271"/>
    </location>
</feature>
<evidence type="ECO:0000256" key="5">
    <source>
        <dbReference type="ARBA" id="ARBA00022519"/>
    </source>
</evidence>
<dbReference type="GO" id="GO:0015291">
    <property type="term" value="F:secondary active transmembrane transporter activity"/>
    <property type="evidence" value="ECO:0007669"/>
    <property type="project" value="UniProtKB-ARBA"/>
</dbReference>
<feature type="transmembrane region" description="Helical" evidence="10">
    <location>
        <begin position="168"/>
        <end position="186"/>
    </location>
</feature>
<evidence type="ECO:0000256" key="7">
    <source>
        <dbReference type="ARBA" id="ARBA00022989"/>
    </source>
</evidence>
<feature type="transmembrane region" description="Helical" evidence="10">
    <location>
        <begin position="692"/>
        <end position="716"/>
    </location>
</feature>
<dbReference type="Proteomes" id="UP000245048">
    <property type="component" value="Unassembled WGS sequence"/>
</dbReference>
<dbReference type="GO" id="GO:0015113">
    <property type="term" value="F:nitrite transmembrane transporter activity"/>
    <property type="evidence" value="ECO:0007669"/>
    <property type="project" value="InterPro"/>
</dbReference>
<feature type="transmembrane region" description="Helical" evidence="10">
    <location>
        <begin position="758"/>
        <end position="777"/>
    </location>
</feature>
<dbReference type="GO" id="GO:0015112">
    <property type="term" value="F:nitrate transmembrane transporter activity"/>
    <property type="evidence" value="ECO:0007669"/>
    <property type="project" value="InterPro"/>
</dbReference>
<feature type="transmembrane region" description="Helical" evidence="10">
    <location>
        <begin position="355"/>
        <end position="380"/>
    </location>
</feature>
<dbReference type="OrthoDB" id="9771451at2"/>
<keyword evidence="6 10" id="KW-0812">Transmembrane</keyword>
<dbReference type="InterPro" id="IPR020846">
    <property type="entry name" value="MFS_dom"/>
</dbReference>
<dbReference type="InterPro" id="IPR011701">
    <property type="entry name" value="MFS"/>
</dbReference>
<keyword evidence="5" id="KW-0997">Cell inner membrane</keyword>
<dbReference type="RefSeq" id="WP_109517180.1">
    <property type="nucleotide sequence ID" value="NZ_PDOA01000006.1"/>
</dbReference>
<feature type="transmembrane region" description="Helical" evidence="10">
    <location>
        <begin position="608"/>
        <end position="632"/>
    </location>
</feature>
<feature type="transmembrane region" description="Helical" evidence="10">
    <location>
        <begin position="138"/>
        <end position="162"/>
    </location>
</feature>
<protein>
    <submittedName>
        <fullName evidence="12">MFS transporter</fullName>
    </submittedName>
</protein>
<dbReference type="SUPFAM" id="SSF103473">
    <property type="entry name" value="MFS general substrate transporter"/>
    <property type="match status" value="2"/>
</dbReference>
<feature type="transmembrane region" description="Helical" evidence="10">
    <location>
        <begin position="652"/>
        <end position="671"/>
    </location>
</feature>
<feature type="transmembrane region" description="Helical" evidence="10">
    <location>
        <begin position="539"/>
        <end position="559"/>
    </location>
</feature>
<keyword evidence="3" id="KW-0813">Transport</keyword>
<feature type="transmembrane region" description="Helical" evidence="10">
    <location>
        <begin position="509"/>
        <end position="527"/>
    </location>
</feature>
<feature type="transmembrane region" description="Helical" evidence="10">
    <location>
        <begin position="473"/>
        <end position="497"/>
    </location>
</feature>
<name>A0A2U1V4G2_9PROT</name>
<reference evidence="13" key="1">
    <citation type="submission" date="2017-10" db="EMBL/GenBank/DDBJ databases">
        <authorList>
            <person name="Toshchakov S.V."/>
            <person name="Goeva M.A."/>
        </authorList>
    </citation>
    <scope>NUCLEOTIDE SEQUENCE [LARGE SCALE GENOMIC DNA]</scope>
    <source>
        <strain evidence="13">JR1/69-1-13</strain>
    </source>
</reference>
<feature type="transmembrane region" description="Helical" evidence="10">
    <location>
        <begin position="217"/>
        <end position="238"/>
    </location>
</feature>
<feature type="transmembrane region" description="Helical" evidence="10">
    <location>
        <begin position="789"/>
        <end position="811"/>
    </location>
</feature>
<sequence length="919" mass="97999">MTTAPVAPADQGRALWLSTFAFTVCFAVWTIFAIIGIQIQKDLGLTDTQFGLLVGTPILVGSLIRLILGVWADQYGGRVVFTLTMLSAAAMTVLLTFAYDYPTFLLAALGVGLSGGSFSVGVAYVAKWFPKEKQGTALGIFGAGNVGAAVTKFAAPSVMVAYGWQSVALIWAAALAVTAVLFFLLTRDDPDLERRRAAGARPESLAAMLAPMANVQVWRFSLYYFFVFGGFVALALWLPRYLIGVYGLDIKTAGMIGAVYSIPASVFRAYGGHLSDRYGARRVMYWSLLVGVACAFILSYPPAHYVIQGIRGPVAFSARLGIVGFMVVAFVLGFFMSLGKAAVYKHIPIYYPDRVGAVGGMVGLVGGLGGFLLPIAFGLLNDLTGIWQSCFWLLFLVVASALLWMHLAIRRMEQAAAEAGLPARALPELPEMQSLHGPAQQGALAASGAIRDWRPEDADFWAANGRRIARRNLWISVPCLLLSFAVWMVWSVVVAKLPAIGFAFSNEQLFWLAALPGLSGATLRVFYSFMPAMFGGRLWTTLTTWSLALPALGMGFAVQEPSTPYWIFLALALLCGLGGGNFASSMANISFFFPKAEKGNALAINAGLGNLGVSVVQFVVPLVITTGVFGWLGGAPQAALAGGAQASLWLQNAGFVFVPFIVASAIAAWFGMDDIATMKASFADQSVIFRRLHNWIMCWLYTGTFGSFIGFSAAFPLLTKILFPEVNALSYAFLGPLVGALARAAAGRLTDRVGGGRISLWVFVAMSLGTLGILYAIGMKGSTSAFPAFFGSFLFLFAASGVGNASTFQMIPAIMRKEVARLNPGRPAAELVKQADKESAAIIGFTSAVAAYGAFFIPKSFGSSIAATGGAELALYGFLGFYVSCIAMTWWFYTRHGGLLHDVERGGRKAPVPAPSPAE</sequence>
<evidence type="ECO:0000313" key="12">
    <source>
        <dbReference type="EMBL" id="PWC28785.1"/>
    </source>
</evidence>
<evidence type="ECO:0000256" key="6">
    <source>
        <dbReference type="ARBA" id="ARBA00022692"/>
    </source>
</evidence>
<feature type="transmembrane region" description="Helical" evidence="10">
    <location>
        <begin position="320"/>
        <end position="343"/>
    </location>
</feature>
<feature type="transmembrane region" description="Helical" evidence="10">
    <location>
        <begin position="728"/>
        <end position="746"/>
    </location>
</feature>
<comment type="subcellular location">
    <subcellularLocation>
        <location evidence="1">Cell inner membrane</location>
        <topology evidence="1">Multi-pass membrane protein</topology>
    </subcellularLocation>
</comment>
<dbReference type="InterPro" id="IPR004737">
    <property type="entry name" value="NO3_transporter_NarK/NarU-like"/>
</dbReference>
<accession>A0A2U1V4G2</accession>
<dbReference type="AlphaFoldDB" id="A0A2U1V4G2"/>
<keyword evidence="7 10" id="KW-1133">Transmembrane helix</keyword>
<feature type="transmembrane region" description="Helical" evidence="10">
    <location>
        <begin position="873"/>
        <end position="893"/>
    </location>
</feature>
<evidence type="ECO:0000256" key="10">
    <source>
        <dbReference type="SAM" id="Phobius"/>
    </source>
</evidence>
<feature type="transmembrane region" description="Helical" evidence="10">
    <location>
        <begin position="565"/>
        <end position="587"/>
    </location>
</feature>
<evidence type="ECO:0000256" key="8">
    <source>
        <dbReference type="ARBA" id="ARBA00023063"/>
    </source>
</evidence>
<dbReference type="PANTHER" id="PTHR23515">
    <property type="entry name" value="HIGH-AFFINITY NITRATE TRANSPORTER 2.3"/>
    <property type="match status" value="1"/>
</dbReference>
<keyword evidence="9 10" id="KW-0472">Membrane</keyword>
<evidence type="ECO:0000256" key="3">
    <source>
        <dbReference type="ARBA" id="ARBA00022448"/>
    </source>
</evidence>
<evidence type="ECO:0000256" key="2">
    <source>
        <dbReference type="ARBA" id="ARBA00008432"/>
    </source>
</evidence>
<feature type="transmembrane region" description="Helical" evidence="10">
    <location>
        <begin position="105"/>
        <end position="126"/>
    </location>
</feature>
<organism evidence="12 13">
    <name type="scientific">Teichococcus aestuarii</name>
    <dbReference type="NCBI Taxonomy" id="568898"/>
    <lineage>
        <taxon>Bacteria</taxon>
        <taxon>Pseudomonadati</taxon>
        <taxon>Pseudomonadota</taxon>
        <taxon>Alphaproteobacteria</taxon>
        <taxon>Acetobacterales</taxon>
        <taxon>Roseomonadaceae</taxon>
        <taxon>Roseomonas</taxon>
    </lineage>
</organism>
<feature type="transmembrane region" description="Helical" evidence="10">
    <location>
        <begin position="50"/>
        <end position="72"/>
    </location>
</feature>
<keyword evidence="13" id="KW-1185">Reference proteome</keyword>
<evidence type="ECO:0000259" key="11">
    <source>
        <dbReference type="PROSITE" id="PS50850"/>
    </source>
</evidence>
<dbReference type="Pfam" id="PF07690">
    <property type="entry name" value="MFS_1"/>
    <property type="match status" value="1"/>
</dbReference>
<feature type="transmembrane region" description="Helical" evidence="10">
    <location>
        <begin position="386"/>
        <end position="405"/>
    </location>
</feature>
<feature type="domain" description="Major facilitator superfamily (MFS) profile" evidence="11">
    <location>
        <begin position="13"/>
        <end position="413"/>
    </location>
</feature>
<keyword evidence="8" id="KW-0534">Nitrate assimilation</keyword>
<feature type="transmembrane region" description="Helical" evidence="10">
    <location>
        <begin position="840"/>
        <end position="861"/>
    </location>
</feature>
<proteinExistence type="inferred from homology"/>
<comment type="similarity">
    <text evidence="2">Belongs to the major facilitator superfamily. Nitrate/nitrite porter (TC 2.A.1.8) family.</text>
</comment>
<dbReference type="InterPro" id="IPR036259">
    <property type="entry name" value="MFS_trans_sf"/>
</dbReference>
<feature type="transmembrane region" description="Helical" evidence="10">
    <location>
        <begin position="79"/>
        <end position="99"/>
    </location>
</feature>
<feature type="transmembrane region" description="Helical" evidence="10">
    <location>
        <begin position="283"/>
        <end position="300"/>
    </location>
</feature>
<evidence type="ECO:0000313" key="13">
    <source>
        <dbReference type="Proteomes" id="UP000245048"/>
    </source>
</evidence>
<dbReference type="GO" id="GO:0042128">
    <property type="term" value="P:nitrate assimilation"/>
    <property type="evidence" value="ECO:0007669"/>
    <property type="project" value="UniProtKB-KW"/>
</dbReference>
<keyword evidence="4" id="KW-1003">Cell membrane</keyword>
<dbReference type="InterPro" id="IPR044772">
    <property type="entry name" value="NO3_transporter"/>
</dbReference>
<dbReference type="Gene3D" id="1.20.1250.20">
    <property type="entry name" value="MFS general substrate transporter like domains"/>
    <property type="match status" value="3"/>
</dbReference>
<feature type="transmembrane region" description="Helical" evidence="10">
    <location>
        <begin position="14"/>
        <end position="38"/>
    </location>
</feature>
<dbReference type="EMBL" id="PDOA01000006">
    <property type="protein sequence ID" value="PWC28785.1"/>
    <property type="molecule type" value="Genomic_DNA"/>
</dbReference>
<dbReference type="NCBIfam" id="TIGR00886">
    <property type="entry name" value="2A0108"/>
    <property type="match status" value="1"/>
</dbReference>
<evidence type="ECO:0000256" key="9">
    <source>
        <dbReference type="ARBA" id="ARBA00023136"/>
    </source>
</evidence>
<dbReference type="GO" id="GO:0005886">
    <property type="term" value="C:plasma membrane"/>
    <property type="evidence" value="ECO:0007669"/>
    <property type="project" value="UniProtKB-SubCell"/>
</dbReference>
<evidence type="ECO:0000256" key="4">
    <source>
        <dbReference type="ARBA" id="ARBA00022475"/>
    </source>
</evidence>
<dbReference type="FunFam" id="1.20.1250.20:FF:000024">
    <property type="entry name" value="Nitrite extrusion protein NarK"/>
    <property type="match status" value="1"/>
</dbReference>
<comment type="caution">
    <text evidence="12">The sequence shown here is derived from an EMBL/GenBank/DDBJ whole genome shotgun (WGS) entry which is preliminary data.</text>
</comment>